<dbReference type="InterPro" id="IPR023214">
    <property type="entry name" value="HAD_sf"/>
</dbReference>
<evidence type="ECO:0000313" key="1">
    <source>
        <dbReference type="EMBL" id="POF62217.1"/>
    </source>
</evidence>
<dbReference type="PANTHER" id="PTHR19288:SF90">
    <property type="entry name" value="OS08G0542600 PROTEIN"/>
    <property type="match status" value="1"/>
</dbReference>
<evidence type="ECO:0000313" key="2">
    <source>
        <dbReference type="Proteomes" id="UP000237344"/>
    </source>
</evidence>
<name>A0A2S3W046_9PROT</name>
<dbReference type="OrthoDB" id="9791073at2"/>
<dbReference type="InterPro" id="IPR006356">
    <property type="entry name" value="HAD-SF_hydro_IIA_hyp3"/>
</dbReference>
<dbReference type="RefSeq" id="WP_110095713.1">
    <property type="nucleotide sequence ID" value="NZ_NKUE01000020.1"/>
</dbReference>
<sequence length="292" mass="31528">MKEASGIAPVADRYDGYIVDLWGVIHNGVAPYPGAPECLQQLRQAGKRVILLSNAPRRADTVQVGLRAMGIGDDLYEGLMTSGECTRRMLQARTDPWFAQLGRRMLHLGPQKDVDLFAGLDLDVVEDPAQADFVLNTGPDADRGEEDITPYLPVLDQCARHGLKMICANPDQQVIRGSRRLLCAGALASRYEESHGGDVRWIGKPHPEVYALVAGMMDLPLSRILAVGDSLATDMRGAKGAGVDGCWVLGGIHQEMLGGSWAEGRDADYALAVEEAHGAGLDPAVCVPSFRW</sequence>
<dbReference type="InterPro" id="IPR036412">
    <property type="entry name" value="HAD-like_sf"/>
</dbReference>
<dbReference type="NCBIfam" id="TIGR01459">
    <property type="entry name" value="HAD-SF-IIA-hyp4"/>
    <property type="match status" value="1"/>
</dbReference>
<dbReference type="Pfam" id="PF13344">
    <property type="entry name" value="Hydrolase_6"/>
    <property type="match status" value="1"/>
</dbReference>
<reference evidence="1 2" key="1">
    <citation type="submission" date="2018-01" db="EMBL/GenBank/DDBJ databases">
        <title>Draft Genome Sequence of Komagataeibacter maltaceti LMG 1529, a Vinegar Producing Acetic Acid Bacterium Isolated from Malt Vinegar Brewery Acetifiers.</title>
        <authorList>
            <person name="Zhang Q."/>
            <person name="Hollensteiner J."/>
            <person name="Poehlein A."/>
            <person name="Daniel R."/>
        </authorList>
    </citation>
    <scope>NUCLEOTIDE SEQUENCE [LARGE SCALE GENOMIC DNA]</scope>
    <source>
        <strain evidence="1 2">LMG 1529</strain>
    </source>
</reference>
<proteinExistence type="predicted"/>
<comment type="caution">
    <text evidence="1">The sequence shown here is derived from an EMBL/GenBank/DDBJ whole genome shotgun (WGS) entry which is preliminary data.</text>
</comment>
<accession>A0A2S3W046</accession>
<dbReference type="CDD" id="cd07525">
    <property type="entry name" value="HAD_like"/>
    <property type="match status" value="1"/>
</dbReference>
<dbReference type="GO" id="GO:0016791">
    <property type="term" value="F:phosphatase activity"/>
    <property type="evidence" value="ECO:0007669"/>
    <property type="project" value="TreeGrafter"/>
</dbReference>
<protein>
    <recommendedName>
        <fullName evidence="3">TIGR01459 family HAD-type hydrolase</fullName>
    </recommendedName>
</protein>
<dbReference type="SUPFAM" id="SSF56784">
    <property type="entry name" value="HAD-like"/>
    <property type="match status" value="1"/>
</dbReference>
<dbReference type="NCBIfam" id="TIGR01460">
    <property type="entry name" value="HAD-SF-IIA"/>
    <property type="match status" value="1"/>
</dbReference>
<gene>
    <name evidence="1" type="ORF">KMAL_21440</name>
</gene>
<dbReference type="AlphaFoldDB" id="A0A2S3W046"/>
<dbReference type="PANTHER" id="PTHR19288">
    <property type="entry name" value="4-NITROPHENYLPHOSPHATASE-RELATED"/>
    <property type="match status" value="1"/>
</dbReference>
<dbReference type="EMBL" id="POTC01000030">
    <property type="protein sequence ID" value="POF62217.1"/>
    <property type="molecule type" value="Genomic_DNA"/>
</dbReference>
<dbReference type="Pfam" id="PF13242">
    <property type="entry name" value="Hydrolase_like"/>
    <property type="match status" value="1"/>
</dbReference>
<dbReference type="Gene3D" id="3.40.50.1000">
    <property type="entry name" value="HAD superfamily/HAD-like"/>
    <property type="match status" value="2"/>
</dbReference>
<dbReference type="InterPro" id="IPR006357">
    <property type="entry name" value="HAD-SF_hydro_IIA"/>
</dbReference>
<dbReference type="GO" id="GO:0005737">
    <property type="term" value="C:cytoplasm"/>
    <property type="evidence" value="ECO:0007669"/>
    <property type="project" value="TreeGrafter"/>
</dbReference>
<dbReference type="Proteomes" id="UP000237344">
    <property type="component" value="Unassembled WGS sequence"/>
</dbReference>
<evidence type="ECO:0008006" key="3">
    <source>
        <dbReference type="Google" id="ProtNLM"/>
    </source>
</evidence>
<organism evidence="1 2">
    <name type="scientific">Novacetimonas maltaceti</name>
    <dbReference type="NCBI Taxonomy" id="1203393"/>
    <lineage>
        <taxon>Bacteria</taxon>
        <taxon>Pseudomonadati</taxon>
        <taxon>Pseudomonadota</taxon>
        <taxon>Alphaproteobacteria</taxon>
        <taxon>Acetobacterales</taxon>
        <taxon>Acetobacteraceae</taxon>
        <taxon>Novacetimonas</taxon>
    </lineage>
</organism>
<keyword evidence="2" id="KW-1185">Reference proteome</keyword>